<feature type="transmembrane region" description="Helical" evidence="7">
    <location>
        <begin position="429"/>
        <end position="448"/>
    </location>
</feature>
<evidence type="ECO:0000256" key="1">
    <source>
        <dbReference type="ARBA" id="ARBA00004141"/>
    </source>
</evidence>
<protein>
    <recommendedName>
        <fullName evidence="8">Major facilitator superfamily (MFS) profile domain-containing protein</fullName>
    </recommendedName>
</protein>
<feature type="compositionally biased region" description="Basic and acidic residues" evidence="6">
    <location>
        <begin position="31"/>
        <end position="43"/>
    </location>
</feature>
<feature type="transmembrane region" description="Helical" evidence="7">
    <location>
        <begin position="517"/>
        <end position="540"/>
    </location>
</feature>
<dbReference type="InterPro" id="IPR036259">
    <property type="entry name" value="MFS_trans_sf"/>
</dbReference>
<comment type="subcellular location">
    <subcellularLocation>
        <location evidence="1">Membrane</location>
        <topology evidence="1">Multi-pass membrane protein</topology>
    </subcellularLocation>
</comment>
<organism evidence="9 10">
    <name type="scientific">Penicillium capsulatum</name>
    <dbReference type="NCBI Taxonomy" id="69766"/>
    <lineage>
        <taxon>Eukaryota</taxon>
        <taxon>Fungi</taxon>
        <taxon>Dikarya</taxon>
        <taxon>Ascomycota</taxon>
        <taxon>Pezizomycotina</taxon>
        <taxon>Eurotiomycetes</taxon>
        <taxon>Eurotiomycetidae</taxon>
        <taxon>Eurotiales</taxon>
        <taxon>Aspergillaceae</taxon>
        <taxon>Penicillium</taxon>
    </lineage>
</organism>
<keyword evidence="2" id="KW-0813">Transport</keyword>
<reference evidence="9" key="1">
    <citation type="submission" date="2022-11" db="EMBL/GenBank/DDBJ databases">
        <authorList>
            <person name="Petersen C."/>
        </authorList>
    </citation>
    <scope>NUCLEOTIDE SEQUENCE</scope>
    <source>
        <strain evidence="9">IBT 21917</strain>
    </source>
</reference>
<dbReference type="OrthoDB" id="2441642at2759"/>
<evidence type="ECO:0000256" key="4">
    <source>
        <dbReference type="ARBA" id="ARBA00022989"/>
    </source>
</evidence>
<evidence type="ECO:0000256" key="3">
    <source>
        <dbReference type="ARBA" id="ARBA00022692"/>
    </source>
</evidence>
<dbReference type="Gene3D" id="1.20.1720.10">
    <property type="entry name" value="Multidrug resistance protein D"/>
    <property type="match status" value="1"/>
</dbReference>
<sequence>MDRTQHSTENKDKDEGILKIMVQSRGFAYADRRKQRDAIRGGELDGSSDIKTPDAQPAQQVPEASEPSPLEQQSPPATEPNGSDVHSAFGKHQKRFIVVMVSLASLFSPLTGQIYYPVMPTLVENYHLSAALVNLTITTYMILQGLAPSFMGAFADTGGRRPAYIISFAIYTAANIGLALQNSFAALMVLRCLQSAGSSGTVAFGYGVIADIATPAERGRYIGPMAAGVMVAPALGPVIGGLLSKFLGWRSVFWFLVIISGGYLLVFLIAMPETARKVVGNGRHAPREWWRMSLLQYLSAHRDHSPQVSTEEAPGHRPTKLKFPNPFHSFVILFEKDAVIIISYVGLAMFSNIALLTSTPNLFGKLYGFNELQIGLCFLPLGVSSCLGAVLNGKLLDWNYKRIARKLNLPVDRKKGDNLRTYPIERMRLQAVFPIMVLGIVAFIPYGWTLQKHVSLAAPLVLQFIIGFCFVAALNSLNTLLVDLFPDQPATAAAACNLVRCCLGAVGAAVVDQMLSGMGWGWCFAFLGIVMGVAMGLLWVESVYGMGWREKRFVRLEKRQEEVRLEEVAVDHKEQGKVDGDTQQ</sequence>
<feature type="transmembrane region" description="Helical" evidence="7">
    <location>
        <begin position="186"/>
        <end position="209"/>
    </location>
</feature>
<proteinExistence type="predicted"/>
<name>A0A9W9LI96_9EURO</name>
<gene>
    <name evidence="9" type="ORF">N7492_009443</name>
</gene>
<evidence type="ECO:0000256" key="6">
    <source>
        <dbReference type="SAM" id="MobiDB-lite"/>
    </source>
</evidence>
<accession>A0A9W9LI96</accession>
<dbReference type="PANTHER" id="PTHR23502:SF150">
    <property type="entry name" value="MAJOR FACILITATOR SUPERFAMILY (MFS) PROFILE DOMAIN-CONTAINING PROTEIN-RELATED"/>
    <property type="match status" value="1"/>
</dbReference>
<dbReference type="FunFam" id="1.20.1720.10:FF:000009">
    <property type="entry name" value="MFS multidrug transporter"/>
    <property type="match status" value="1"/>
</dbReference>
<dbReference type="Proteomes" id="UP001146351">
    <property type="component" value="Unassembled WGS sequence"/>
</dbReference>
<feature type="transmembrane region" description="Helical" evidence="7">
    <location>
        <begin position="460"/>
        <end position="480"/>
    </location>
</feature>
<evidence type="ECO:0000259" key="8">
    <source>
        <dbReference type="PROSITE" id="PS50850"/>
    </source>
</evidence>
<feature type="transmembrane region" description="Helical" evidence="7">
    <location>
        <begin position="128"/>
        <end position="151"/>
    </location>
</feature>
<dbReference type="InterPro" id="IPR020846">
    <property type="entry name" value="MFS_dom"/>
</dbReference>
<evidence type="ECO:0000313" key="9">
    <source>
        <dbReference type="EMBL" id="KAJ5156640.1"/>
    </source>
</evidence>
<feature type="transmembrane region" description="Helical" evidence="7">
    <location>
        <begin position="338"/>
        <end position="360"/>
    </location>
</feature>
<dbReference type="AlphaFoldDB" id="A0A9W9LI96"/>
<reference evidence="9" key="2">
    <citation type="journal article" date="2023" name="IMA Fungus">
        <title>Comparative genomic study of the Penicillium genus elucidates a diverse pangenome and 15 lateral gene transfer events.</title>
        <authorList>
            <person name="Petersen C."/>
            <person name="Sorensen T."/>
            <person name="Nielsen M.R."/>
            <person name="Sondergaard T.E."/>
            <person name="Sorensen J.L."/>
            <person name="Fitzpatrick D.A."/>
            <person name="Frisvad J.C."/>
            <person name="Nielsen K.L."/>
        </authorList>
    </citation>
    <scope>NUCLEOTIDE SEQUENCE</scope>
    <source>
        <strain evidence="9">IBT 21917</strain>
    </source>
</reference>
<dbReference type="PANTHER" id="PTHR23502">
    <property type="entry name" value="MAJOR FACILITATOR SUPERFAMILY"/>
    <property type="match status" value="1"/>
</dbReference>
<feature type="region of interest" description="Disordered" evidence="6">
    <location>
        <begin position="31"/>
        <end position="86"/>
    </location>
</feature>
<feature type="transmembrane region" description="Helical" evidence="7">
    <location>
        <begin position="163"/>
        <end position="180"/>
    </location>
</feature>
<feature type="domain" description="Major facilitator superfamily (MFS) profile" evidence="8">
    <location>
        <begin position="97"/>
        <end position="546"/>
    </location>
</feature>
<dbReference type="GO" id="GO:0022857">
    <property type="term" value="F:transmembrane transporter activity"/>
    <property type="evidence" value="ECO:0007669"/>
    <property type="project" value="InterPro"/>
</dbReference>
<feature type="transmembrane region" description="Helical" evidence="7">
    <location>
        <begin position="252"/>
        <end position="271"/>
    </location>
</feature>
<feature type="transmembrane region" description="Helical" evidence="7">
    <location>
        <begin position="221"/>
        <end position="240"/>
    </location>
</feature>
<evidence type="ECO:0000256" key="2">
    <source>
        <dbReference type="ARBA" id="ARBA00022448"/>
    </source>
</evidence>
<keyword evidence="3 7" id="KW-0812">Transmembrane</keyword>
<keyword evidence="10" id="KW-1185">Reference proteome</keyword>
<dbReference type="SUPFAM" id="SSF103473">
    <property type="entry name" value="MFS general substrate transporter"/>
    <property type="match status" value="1"/>
</dbReference>
<dbReference type="InterPro" id="IPR011701">
    <property type="entry name" value="MFS"/>
</dbReference>
<comment type="caution">
    <text evidence="9">The sequence shown here is derived from an EMBL/GenBank/DDBJ whole genome shotgun (WGS) entry which is preliminary data.</text>
</comment>
<dbReference type="PROSITE" id="PS50850">
    <property type="entry name" value="MFS"/>
    <property type="match status" value="1"/>
</dbReference>
<feature type="transmembrane region" description="Helical" evidence="7">
    <location>
        <begin position="96"/>
        <end position="116"/>
    </location>
</feature>
<dbReference type="EMBL" id="JAPQKO010000006">
    <property type="protein sequence ID" value="KAJ5156640.1"/>
    <property type="molecule type" value="Genomic_DNA"/>
</dbReference>
<dbReference type="GO" id="GO:0005886">
    <property type="term" value="C:plasma membrane"/>
    <property type="evidence" value="ECO:0007669"/>
    <property type="project" value="TreeGrafter"/>
</dbReference>
<keyword evidence="4 7" id="KW-1133">Transmembrane helix</keyword>
<evidence type="ECO:0000256" key="5">
    <source>
        <dbReference type="ARBA" id="ARBA00023136"/>
    </source>
</evidence>
<dbReference type="Gene3D" id="1.20.1250.20">
    <property type="entry name" value="MFS general substrate transporter like domains"/>
    <property type="match status" value="1"/>
</dbReference>
<evidence type="ECO:0000313" key="10">
    <source>
        <dbReference type="Proteomes" id="UP001146351"/>
    </source>
</evidence>
<feature type="transmembrane region" description="Helical" evidence="7">
    <location>
        <begin position="372"/>
        <end position="396"/>
    </location>
</feature>
<feature type="transmembrane region" description="Helical" evidence="7">
    <location>
        <begin position="492"/>
        <end position="511"/>
    </location>
</feature>
<dbReference type="CDD" id="cd17323">
    <property type="entry name" value="MFS_Tpo1_MDR_like"/>
    <property type="match status" value="1"/>
</dbReference>
<dbReference type="Pfam" id="PF07690">
    <property type="entry name" value="MFS_1"/>
    <property type="match status" value="1"/>
</dbReference>
<evidence type="ECO:0000256" key="7">
    <source>
        <dbReference type="SAM" id="Phobius"/>
    </source>
</evidence>
<feature type="compositionally biased region" description="Low complexity" evidence="6">
    <location>
        <begin position="62"/>
        <end position="76"/>
    </location>
</feature>
<keyword evidence="5 7" id="KW-0472">Membrane</keyword>